<evidence type="ECO:0000313" key="1">
    <source>
        <dbReference type="EMBL" id="MEQ2273792.1"/>
    </source>
</evidence>
<evidence type="ECO:0000313" key="2">
    <source>
        <dbReference type="Proteomes" id="UP001444071"/>
    </source>
</evidence>
<gene>
    <name evidence="1" type="ORF">XENORESO_009150</name>
</gene>
<comment type="caution">
    <text evidence="1">The sequence shown here is derived from an EMBL/GenBank/DDBJ whole genome shotgun (WGS) entry which is preliminary data.</text>
</comment>
<sequence>MQKKTIFYAGKQSVVFRKGPLGFLLQEPSSEAKKIKNDPSLWDKSEPKREDIVRQNALSMVRQRGGDVTDGLEVLGDYILQFGKYKGKSFRWLLENDVGYTLYLIRDQQKEKAGICMTESLKKVNLLTFVKYALEI</sequence>
<proteinExistence type="predicted"/>
<reference evidence="1 2" key="1">
    <citation type="submission" date="2021-06" db="EMBL/GenBank/DDBJ databases">
        <authorList>
            <person name="Palmer J.M."/>
        </authorList>
    </citation>
    <scope>NUCLEOTIDE SEQUENCE [LARGE SCALE GENOMIC DNA]</scope>
    <source>
        <strain evidence="1 2">XR_2019</strain>
        <tissue evidence="1">Muscle</tissue>
    </source>
</reference>
<keyword evidence="2" id="KW-1185">Reference proteome</keyword>
<protein>
    <submittedName>
        <fullName evidence="1">Uncharacterized protein</fullName>
    </submittedName>
</protein>
<dbReference type="EMBL" id="JAHRIM010072921">
    <property type="protein sequence ID" value="MEQ2273792.1"/>
    <property type="molecule type" value="Genomic_DNA"/>
</dbReference>
<accession>A0ABV0WXT6</accession>
<name>A0ABV0WXT6_9TELE</name>
<dbReference type="Proteomes" id="UP001444071">
    <property type="component" value="Unassembled WGS sequence"/>
</dbReference>
<organism evidence="1 2">
    <name type="scientific">Xenotaenia resolanae</name>
    <dbReference type="NCBI Taxonomy" id="208358"/>
    <lineage>
        <taxon>Eukaryota</taxon>
        <taxon>Metazoa</taxon>
        <taxon>Chordata</taxon>
        <taxon>Craniata</taxon>
        <taxon>Vertebrata</taxon>
        <taxon>Euteleostomi</taxon>
        <taxon>Actinopterygii</taxon>
        <taxon>Neopterygii</taxon>
        <taxon>Teleostei</taxon>
        <taxon>Neoteleostei</taxon>
        <taxon>Acanthomorphata</taxon>
        <taxon>Ovalentaria</taxon>
        <taxon>Atherinomorphae</taxon>
        <taxon>Cyprinodontiformes</taxon>
        <taxon>Goodeidae</taxon>
        <taxon>Xenotaenia</taxon>
    </lineage>
</organism>